<dbReference type="EMBL" id="JADCUA010000021">
    <property type="protein sequence ID" value="KAH9832570.1"/>
    <property type="molecule type" value="Genomic_DNA"/>
</dbReference>
<evidence type="ECO:0000313" key="1">
    <source>
        <dbReference type="EMBL" id="KAH9832570.1"/>
    </source>
</evidence>
<reference evidence="1 2" key="1">
    <citation type="journal article" date="2021" name="Environ. Microbiol.">
        <title>Gene family expansions and transcriptome signatures uncover fungal adaptations to wood decay.</title>
        <authorList>
            <person name="Hage H."/>
            <person name="Miyauchi S."/>
            <person name="Viragh M."/>
            <person name="Drula E."/>
            <person name="Min B."/>
            <person name="Chaduli D."/>
            <person name="Navarro D."/>
            <person name="Favel A."/>
            <person name="Norest M."/>
            <person name="Lesage-Meessen L."/>
            <person name="Balint B."/>
            <person name="Merenyi Z."/>
            <person name="de Eugenio L."/>
            <person name="Morin E."/>
            <person name="Martinez A.T."/>
            <person name="Baldrian P."/>
            <person name="Stursova M."/>
            <person name="Martinez M.J."/>
            <person name="Novotny C."/>
            <person name="Magnuson J.K."/>
            <person name="Spatafora J.W."/>
            <person name="Maurice S."/>
            <person name="Pangilinan J."/>
            <person name="Andreopoulos W."/>
            <person name="LaButti K."/>
            <person name="Hundley H."/>
            <person name="Na H."/>
            <person name="Kuo A."/>
            <person name="Barry K."/>
            <person name="Lipzen A."/>
            <person name="Henrissat B."/>
            <person name="Riley R."/>
            <person name="Ahrendt S."/>
            <person name="Nagy L.G."/>
            <person name="Grigoriev I.V."/>
            <person name="Martin F."/>
            <person name="Rosso M.N."/>
        </authorList>
    </citation>
    <scope>NUCLEOTIDE SEQUENCE [LARGE SCALE GENOMIC DNA]</scope>
    <source>
        <strain evidence="1 2">CIRM-BRFM 1785</strain>
    </source>
</reference>
<organism evidence="1 2">
    <name type="scientific">Rhodofomes roseus</name>
    <dbReference type="NCBI Taxonomy" id="34475"/>
    <lineage>
        <taxon>Eukaryota</taxon>
        <taxon>Fungi</taxon>
        <taxon>Dikarya</taxon>
        <taxon>Basidiomycota</taxon>
        <taxon>Agaricomycotina</taxon>
        <taxon>Agaricomycetes</taxon>
        <taxon>Polyporales</taxon>
        <taxon>Rhodofomes</taxon>
    </lineage>
</organism>
<gene>
    <name evidence="1" type="ORF">C8Q71DRAFT_259353</name>
</gene>
<proteinExistence type="predicted"/>
<accession>A0ABQ8K646</accession>
<protein>
    <submittedName>
        <fullName evidence="1">Uncharacterized protein</fullName>
    </submittedName>
</protein>
<dbReference type="GeneID" id="71998090"/>
<comment type="caution">
    <text evidence="1">The sequence shown here is derived from an EMBL/GenBank/DDBJ whole genome shotgun (WGS) entry which is preliminary data.</text>
</comment>
<dbReference type="RefSeq" id="XP_047775488.1">
    <property type="nucleotide sequence ID" value="XM_047917358.1"/>
</dbReference>
<name>A0ABQ8K646_9APHY</name>
<sequence length="123" mass="14022">MPPPVYKLMTVNTVPERAKRIIGRIVEDVKDRWTIQYVVNAERIEEVLPTLERERPDIMFVASMWTPEEQQELVLIAEQTIPGIKTFKIPSGLQVEKGPDAIVDFIKENLPSILDSPAPKESL</sequence>
<dbReference type="Proteomes" id="UP000814176">
    <property type="component" value="Unassembled WGS sequence"/>
</dbReference>
<keyword evidence="2" id="KW-1185">Reference proteome</keyword>
<evidence type="ECO:0000313" key="2">
    <source>
        <dbReference type="Proteomes" id="UP000814176"/>
    </source>
</evidence>